<evidence type="ECO:0000313" key="2">
    <source>
        <dbReference type="EMBL" id="CAB4179046.1"/>
    </source>
</evidence>
<name>A0A6J5T160_9CAUD</name>
<evidence type="ECO:0000313" key="3">
    <source>
        <dbReference type="EMBL" id="CAB4188610.1"/>
    </source>
</evidence>
<organism evidence="4">
    <name type="scientific">uncultured Caudovirales phage</name>
    <dbReference type="NCBI Taxonomy" id="2100421"/>
    <lineage>
        <taxon>Viruses</taxon>
        <taxon>Duplodnaviria</taxon>
        <taxon>Heunggongvirae</taxon>
        <taxon>Uroviricota</taxon>
        <taxon>Caudoviricetes</taxon>
        <taxon>Peduoviridae</taxon>
        <taxon>Maltschvirus</taxon>
        <taxon>Maltschvirus maltsch</taxon>
    </lineage>
</organism>
<evidence type="ECO:0000313" key="1">
    <source>
        <dbReference type="EMBL" id="CAB4148747.1"/>
    </source>
</evidence>
<dbReference type="EMBL" id="LR796504">
    <property type="protein sequence ID" value="CAB4148747.1"/>
    <property type="molecule type" value="Genomic_DNA"/>
</dbReference>
<gene>
    <name evidence="2" type="ORF">UFOVP1027_31</name>
    <name evidence="3" type="ORF">UFOVP1182_49</name>
    <name evidence="4" type="ORF">UFOVP1632_13</name>
    <name evidence="1" type="ORF">UFOVP530_31</name>
</gene>
<reference evidence="4" key="1">
    <citation type="submission" date="2020-05" db="EMBL/GenBank/DDBJ databases">
        <authorList>
            <person name="Chiriac C."/>
            <person name="Salcher M."/>
            <person name="Ghai R."/>
            <person name="Kavagutti S V."/>
        </authorList>
    </citation>
    <scope>NUCLEOTIDE SEQUENCE</scope>
</reference>
<sequence>MIQIIELLQTLDYYGGGECIEIAKGKHEKITKFWQFKIKIKRLWLNKKK</sequence>
<accession>A0A6J5T160</accession>
<dbReference type="EMBL" id="LR797121">
    <property type="protein sequence ID" value="CAB4188610.1"/>
    <property type="molecule type" value="Genomic_DNA"/>
</dbReference>
<dbReference type="EMBL" id="LR796974">
    <property type="protein sequence ID" value="CAB4179046.1"/>
    <property type="molecule type" value="Genomic_DNA"/>
</dbReference>
<evidence type="ECO:0000313" key="4">
    <source>
        <dbReference type="EMBL" id="CAB4220407.1"/>
    </source>
</evidence>
<protein>
    <submittedName>
        <fullName evidence="4">Uncharacterized protein</fullName>
    </submittedName>
</protein>
<proteinExistence type="predicted"/>
<dbReference type="EMBL" id="LR797498">
    <property type="protein sequence ID" value="CAB4220407.1"/>
    <property type="molecule type" value="Genomic_DNA"/>
</dbReference>